<evidence type="ECO:0000313" key="2">
    <source>
        <dbReference type="Proteomes" id="UP000250321"/>
    </source>
</evidence>
<accession>A0A314YHE9</accession>
<reference evidence="1 2" key="1">
    <citation type="submission" date="2018-02" db="EMBL/GenBank/DDBJ databases">
        <title>Draft genome of wild Prunus yedoensis var. nudiflora.</title>
        <authorList>
            <person name="Baek S."/>
            <person name="Kim J.-H."/>
            <person name="Choi K."/>
            <person name="Kim G.-B."/>
            <person name="Cho A."/>
            <person name="Jang H."/>
            <person name="Shin C.-H."/>
            <person name="Yu H.-J."/>
            <person name="Mun J.-H."/>
        </authorList>
    </citation>
    <scope>NUCLEOTIDE SEQUENCE [LARGE SCALE GENOMIC DNA]</scope>
    <source>
        <strain evidence="2">cv. Jeju island</strain>
        <tissue evidence="1">Leaf</tissue>
    </source>
</reference>
<organism evidence="1 2">
    <name type="scientific">Prunus yedoensis var. nudiflora</name>
    <dbReference type="NCBI Taxonomy" id="2094558"/>
    <lineage>
        <taxon>Eukaryota</taxon>
        <taxon>Viridiplantae</taxon>
        <taxon>Streptophyta</taxon>
        <taxon>Embryophyta</taxon>
        <taxon>Tracheophyta</taxon>
        <taxon>Spermatophyta</taxon>
        <taxon>Magnoliopsida</taxon>
        <taxon>eudicotyledons</taxon>
        <taxon>Gunneridae</taxon>
        <taxon>Pentapetalae</taxon>
        <taxon>rosids</taxon>
        <taxon>fabids</taxon>
        <taxon>Rosales</taxon>
        <taxon>Rosaceae</taxon>
        <taxon>Amygdaloideae</taxon>
        <taxon>Amygdaleae</taxon>
        <taxon>Prunus</taxon>
    </lineage>
</organism>
<dbReference type="EMBL" id="PJQY01001026">
    <property type="protein sequence ID" value="PQQ05943.1"/>
    <property type="molecule type" value="Genomic_DNA"/>
</dbReference>
<keyword evidence="2" id="KW-1185">Reference proteome</keyword>
<sequence length="168" mass="18824">MELTGRAAHPLSLGPPPVHLQFLEEQSRPSKHKGIRIRSLLRYGGGKRLNNRTFLPFFKNNSVIPATCCAAKATTSTGAAAGDMLEVDLREIKDKCRKWNWKGRYAINYFVSHSSSDPHSSNPNRPPYFLFMVSVPPFFTGAEILGRWPRVIPFMPLTSLGLVAQRSQ</sequence>
<dbReference type="AlphaFoldDB" id="A0A314YHE9"/>
<dbReference type="STRING" id="2094558.A0A314YHE9"/>
<evidence type="ECO:0000313" key="1">
    <source>
        <dbReference type="EMBL" id="PQQ05943.1"/>
    </source>
</evidence>
<dbReference type="Proteomes" id="UP000250321">
    <property type="component" value="Unassembled WGS sequence"/>
</dbReference>
<comment type="caution">
    <text evidence="1">The sequence shown here is derived from an EMBL/GenBank/DDBJ whole genome shotgun (WGS) entry which is preliminary data.</text>
</comment>
<proteinExistence type="predicted"/>
<protein>
    <submittedName>
        <fullName evidence="1">Uncharacterized protein</fullName>
    </submittedName>
</protein>
<gene>
    <name evidence="1" type="ORF">Pyn_14841</name>
</gene>
<name>A0A314YHE9_PRUYE</name>